<reference evidence="3" key="1">
    <citation type="submission" date="2021-05" db="EMBL/GenBank/DDBJ databases">
        <title>The genome of the haptophyte Pavlova lutheri (Diacronema luteri, Pavlovales) - a model for lipid biosynthesis in eukaryotic algae.</title>
        <authorList>
            <person name="Hulatt C.J."/>
            <person name="Posewitz M.C."/>
        </authorList>
    </citation>
    <scope>NUCLEOTIDE SEQUENCE</scope>
    <source>
        <strain evidence="3">NIVA-4/92</strain>
    </source>
</reference>
<dbReference type="AlphaFoldDB" id="A0A8J5XC22"/>
<dbReference type="PROSITE" id="PS50195">
    <property type="entry name" value="PX"/>
    <property type="match status" value="1"/>
</dbReference>
<dbReference type="Gene3D" id="3.30.1520.10">
    <property type="entry name" value="Phox-like domain"/>
    <property type="match status" value="1"/>
</dbReference>
<dbReference type="Pfam" id="PF00787">
    <property type="entry name" value="PX"/>
    <property type="match status" value="1"/>
</dbReference>
<name>A0A8J5XC22_DIALT</name>
<feature type="region of interest" description="Disordered" evidence="1">
    <location>
        <begin position="161"/>
        <end position="186"/>
    </location>
</feature>
<organism evidence="3 4">
    <name type="scientific">Diacronema lutheri</name>
    <name type="common">Unicellular marine alga</name>
    <name type="synonym">Monochrysis lutheri</name>
    <dbReference type="NCBI Taxonomy" id="2081491"/>
    <lineage>
        <taxon>Eukaryota</taxon>
        <taxon>Haptista</taxon>
        <taxon>Haptophyta</taxon>
        <taxon>Pavlovophyceae</taxon>
        <taxon>Pavlovales</taxon>
        <taxon>Pavlovaceae</taxon>
        <taxon>Diacronema</taxon>
    </lineage>
</organism>
<gene>
    <name evidence="3" type="ORF">KFE25_001048</name>
</gene>
<comment type="caution">
    <text evidence="3">The sequence shown here is derived from an EMBL/GenBank/DDBJ whole genome shotgun (WGS) entry which is preliminary data.</text>
</comment>
<dbReference type="Proteomes" id="UP000751190">
    <property type="component" value="Unassembled WGS sequence"/>
</dbReference>
<keyword evidence="4" id="KW-1185">Reference proteome</keyword>
<dbReference type="GO" id="GO:0035091">
    <property type="term" value="F:phosphatidylinositol binding"/>
    <property type="evidence" value="ECO:0007669"/>
    <property type="project" value="InterPro"/>
</dbReference>
<protein>
    <recommendedName>
        <fullName evidence="2">PX domain-containing protein</fullName>
    </recommendedName>
</protein>
<dbReference type="InterPro" id="IPR001683">
    <property type="entry name" value="PX_dom"/>
</dbReference>
<feature type="domain" description="PX" evidence="2">
    <location>
        <begin position="1"/>
        <end position="133"/>
    </location>
</feature>
<sequence length="329" mass="35037">MAFSLSSFRVPMRGPAQYELSVVVGGHTLRVECRYSELRALHSALMRTTPGVCAHLPPLPPKMPPWTARAPLAAARFPALASFVKALNASAHDVRVSVAERLCGQAFAALATAANRTREPRLALELHESHVDRAREDQVARRIRTGLARWRAVACASAAVRNARPRTERAPMPTPTPTTRSLRPPALDVRGAPDAKAIDVGVDALPCMRAAALRRASSRALMGSNAPTPLATPALSLASSRPSGVDDDLADLLNETTAPRIAHTPPTTGGSRATPSGAAARGLSKKWAQRCAEDNEQDLSGFDELLLAPLREEPLSRSATRRNSDCAGA</sequence>
<feature type="compositionally biased region" description="Polar residues" evidence="1">
    <location>
        <begin position="265"/>
        <end position="274"/>
    </location>
</feature>
<dbReference type="InterPro" id="IPR036871">
    <property type="entry name" value="PX_dom_sf"/>
</dbReference>
<accession>A0A8J5XC22</accession>
<dbReference type="SUPFAM" id="SSF64268">
    <property type="entry name" value="PX domain"/>
    <property type="match status" value="1"/>
</dbReference>
<proteinExistence type="predicted"/>
<dbReference type="EMBL" id="JAGTXO010000025">
    <property type="protein sequence ID" value="KAG8461444.1"/>
    <property type="molecule type" value="Genomic_DNA"/>
</dbReference>
<evidence type="ECO:0000313" key="3">
    <source>
        <dbReference type="EMBL" id="KAG8461444.1"/>
    </source>
</evidence>
<evidence type="ECO:0000313" key="4">
    <source>
        <dbReference type="Proteomes" id="UP000751190"/>
    </source>
</evidence>
<feature type="region of interest" description="Disordered" evidence="1">
    <location>
        <begin position="310"/>
        <end position="329"/>
    </location>
</feature>
<evidence type="ECO:0000256" key="1">
    <source>
        <dbReference type="SAM" id="MobiDB-lite"/>
    </source>
</evidence>
<feature type="region of interest" description="Disordered" evidence="1">
    <location>
        <begin position="256"/>
        <end position="281"/>
    </location>
</feature>
<evidence type="ECO:0000259" key="2">
    <source>
        <dbReference type="PROSITE" id="PS50195"/>
    </source>
</evidence>